<keyword evidence="1" id="KW-0472">Membrane</keyword>
<dbReference type="AlphaFoldDB" id="A0A0L7T4Q7"/>
<dbReference type="EMBL" id="JRXF01000031">
    <property type="protein sequence ID" value="KOC90206.1"/>
    <property type="molecule type" value="Genomic_DNA"/>
</dbReference>
<protein>
    <submittedName>
        <fullName evidence="2">Uncharacterized protein</fullName>
    </submittedName>
</protein>
<gene>
    <name evidence="2" type="ORF">NG43_17510</name>
</gene>
<dbReference type="STRING" id="1560201.NG42_18715"/>
<dbReference type="Proteomes" id="UP000036851">
    <property type="component" value="Unassembled WGS sequence"/>
</dbReference>
<dbReference type="PATRIC" id="fig|1560201.4.peg.3788"/>
<evidence type="ECO:0000313" key="3">
    <source>
        <dbReference type="Proteomes" id="UP000036851"/>
    </source>
</evidence>
<name>A0A0L7T4Q7_9GAMM</name>
<keyword evidence="1" id="KW-0812">Transmembrane</keyword>
<proteinExistence type="predicted"/>
<accession>A0A0L7T4Q7</accession>
<reference evidence="2 3" key="1">
    <citation type="journal article" date="2015" name="Int. J. Syst. Evol. Microbiol.">
        <title>Erwinia iniecta sp. nov., isolated from Russian wheat aphids (Diuraphis noxia).</title>
        <authorList>
            <person name="Campillo T."/>
            <person name="Luna E."/>
            <person name="Portier P."/>
            <person name="Fischer-Le Saux M."/>
            <person name="Lapitan N."/>
            <person name="Tisserat N.A."/>
            <person name="Leach J.E."/>
        </authorList>
    </citation>
    <scope>NUCLEOTIDE SEQUENCE [LARGE SCALE GENOMIC DNA]</scope>
    <source>
        <strain evidence="2 3">B149</strain>
    </source>
</reference>
<keyword evidence="1" id="KW-1133">Transmembrane helix</keyword>
<feature type="transmembrane region" description="Helical" evidence="1">
    <location>
        <begin position="28"/>
        <end position="50"/>
    </location>
</feature>
<evidence type="ECO:0000313" key="2">
    <source>
        <dbReference type="EMBL" id="KOC90206.1"/>
    </source>
</evidence>
<sequence>MGTAGMVADVTGVASALTTHSNPKASALLGWISFASGILSLGTGLAAGGYRMLNNPAMENGFSALAVGEVPELPAAVSHTPTFEEVMHNKLIMRRTMRYLTGVDVDRLRVTSTTMFDNVHNSLNKLEDFTVQIKRPENKDFTPVPLLEALKEQPTNTEALREIRDIWKGSHPFTPPSQLSLNKINPASARFSIINNYFGRKNPQIIGSAIRWDNAFIEKVKSRNHTFRVWQSLFHTLHPDSFINA</sequence>
<evidence type="ECO:0000256" key="1">
    <source>
        <dbReference type="SAM" id="Phobius"/>
    </source>
</evidence>
<comment type="caution">
    <text evidence="2">The sequence shown here is derived from an EMBL/GenBank/DDBJ whole genome shotgun (WGS) entry which is preliminary data.</text>
</comment>
<organism evidence="2 3">
    <name type="scientific">Winslowiella iniecta</name>
    <dbReference type="NCBI Taxonomy" id="1560201"/>
    <lineage>
        <taxon>Bacteria</taxon>
        <taxon>Pseudomonadati</taxon>
        <taxon>Pseudomonadota</taxon>
        <taxon>Gammaproteobacteria</taxon>
        <taxon>Enterobacterales</taxon>
        <taxon>Erwiniaceae</taxon>
        <taxon>Winslowiella</taxon>
    </lineage>
</organism>